<organism evidence="1 2">
    <name type="scientific">Smallanthus sonchifolius</name>
    <dbReference type="NCBI Taxonomy" id="185202"/>
    <lineage>
        <taxon>Eukaryota</taxon>
        <taxon>Viridiplantae</taxon>
        <taxon>Streptophyta</taxon>
        <taxon>Embryophyta</taxon>
        <taxon>Tracheophyta</taxon>
        <taxon>Spermatophyta</taxon>
        <taxon>Magnoliopsida</taxon>
        <taxon>eudicotyledons</taxon>
        <taxon>Gunneridae</taxon>
        <taxon>Pentapetalae</taxon>
        <taxon>asterids</taxon>
        <taxon>campanulids</taxon>
        <taxon>Asterales</taxon>
        <taxon>Asteraceae</taxon>
        <taxon>Asteroideae</taxon>
        <taxon>Heliantheae alliance</taxon>
        <taxon>Millerieae</taxon>
        <taxon>Smallanthus</taxon>
    </lineage>
</organism>
<gene>
    <name evidence="1" type="ORF">L1987_32590</name>
</gene>
<sequence length="235" mass="26376">MSTFTHHLHASFINSNCYTTVCVSTIYKTGFPVVSNRSGGKKKVSKAVEPHRRLVYDYLVGRDEEVVPFRAWQLRNLLCDLGPSFIIAGLVLANKPDIIREDYMNELCILQDDVPPFPNQVAFNIIEKELGQPPRAIFSKISLETIAAACLGQVYRATLRASGEDVAIKDLFLFRTLASFLNGISLQKLGCNAELIVDEFGEKLLEELDYTLEARNIEDFLENFKGDPSCKIPRA</sequence>
<protein>
    <submittedName>
        <fullName evidence="1">Uncharacterized protein</fullName>
    </submittedName>
</protein>
<reference evidence="2" key="1">
    <citation type="journal article" date="2022" name="Mol. Ecol. Resour.">
        <title>The genomes of chicory, endive, great burdock and yacon provide insights into Asteraceae palaeo-polyploidization history and plant inulin production.</title>
        <authorList>
            <person name="Fan W."/>
            <person name="Wang S."/>
            <person name="Wang H."/>
            <person name="Wang A."/>
            <person name="Jiang F."/>
            <person name="Liu H."/>
            <person name="Zhao H."/>
            <person name="Xu D."/>
            <person name="Zhang Y."/>
        </authorList>
    </citation>
    <scope>NUCLEOTIDE SEQUENCE [LARGE SCALE GENOMIC DNA]</scope>
    <source>
        <strain evidence="2">cv. Yunnan</strain>
    </source>
</reference>
<comment type="caution">
    <text evidence="1">The sequence shown here is derived from an EMBL/GenBank/DDBJ whole genome shotgun (WGS) entry which is preliminary data.</text>
</comment>
<accession>A0ACB9HN39</accession>
<evidence type="ECO:0000313" key="1">
    <source>
        <dbReference type="EMBL" id="KAI3797334.1"/>
    </source>
</evidence>
<dbReference type="Proteomes" id="UP001056120">
    <property type="component" value="Linkage Group LG11"/>
</dbReference>
<keyword evidence="2" id="KW-1185">Reference proteome</keyword>
<proteinExistence type="predicted"/>
<evidence type="ECO:0000313" key="2">
    <source>
        <dbReference type="Proteomes" id="UP001056120"/>
    </source>
</evidence>
<dbReference type="EMBL" id="CM042028">
    <property type="protein sequence ID" value="KAI3797334.1"/>
    <property type="molecule type" value="Genomic_DNA"/>
</dbReference>
<reference evidence="1 2" key="2">
    <citation type="journal article" date="2022" name="Mol. Ecol. Resour.">
        <title>The genomes of chicory, endive, great burdock and yacon provide insights into Asteraceae paleo-polyploidization history and plant inulin production.</title>
        <authorList>
            <person name="Fan W."/>
            <person name="Wang S."/>
            <person name="Wang H."/>
            <person name="Wang A."/>
            <person name="Jiang F."/>
            <person name="Liu H."/>
            <person name="Zhao H."/>
            <person name="Xu D."/>
            <person name="Zhang Y."/>
        </authorList>
    </citation>
    <scope>NUCLEOTIDE SEQUENCE [LARGE SCALE GENOMIC DNA]</scope>
    <source>
        <strain evidence="2">cv. Yunnan</strain>
        <tissue evidence="1">Leaves</tissue>
    </source>
</reference>
<name>A0ACB9HN39_9ASTR</name>